<dbReference type="AlphaFoldDB" id="A0AA39GM65"/>
<gene>
    <name evidence="2" type="ORF">NLU13_3505</name>
</gene>
<name>A0AA39GM65_SARSR</name>
<reference evidence="2" key="1">
    <citation type="submission" date="2022-10" db="EMBL/GenBank/DDBJ databases">
        <title>Determination and structural analysis of whole genome sequence of Sarocladium strictum F4-1.</title>
        <authorList>
            <person name="Hu L."/>
            <person name="Jiang Y."/>
        </authorList>
    </citation>
    <scope>NUCLEOTIDE SEQUENCE</scope>
    <source>
        <strain evidence="2">F4-1</strain>
    </source>
</reference>
<evidence type="ECO:0000313" key="2">
    <source>
        <dbReference type="EMBL" id="KAK0389932.1"/>
    </source>
</evidence>
<comment type="caution">
    <text evidence="2">The sequence shown here is derived from an EMBL/GenBank/DDBJ whole genome shotgun (WGS) entry which is preliminary data.</text>
</comment>
<keyword evidence="1" id="KW-1133">Transmembrane helix</keyword>
<evidence type="ECO:0000313" key="3">
    <source>
        <dbReference type="Proteomes" id="UP001175261"/>
    </source>
</evidence>
<protein>
    <submittedName>
        <fullName evidence="2">Uncharacterized protein</fullName>
    </submittedName>
</protein>
<organism evidence="2 3">
    <name type="scientific">Sarocladium strictum</name>
    <name type="common">Black bundle disease fungus</name>
    <name type="synonym">Acremonium strictum</name>
    <dbReference type="NCBI Taxonomy" id="5046"/>
    <lineage>
        <taxon>Eukaryota</taxon>
        <taxon>Fungi</taxon>
        <taxon>Dikarya</taxon>
        <taxon>Ascomycota</taxon>
        <taxon>Pezizomycotina</taxon>
        <taxon>Sordariomycetes</taxon>
        <taxon>Hypocreomycetidae</taxon>
        <taxon>Hypocreales</taxon>
        <taxon>Sarocladiaceae</taxon>
        <taxon>Sarocladium</taxon>
    </lineage>
</organism>
<keyword evidence="1" id="KW-0812">Transmembrane</keyword>
<feature type="transmembrane region" description="Helical" evidence="1">
    <location>
        <begin position="32"/>
        <end position="52"/>
    </location>
</feature>
<keyword evidence="3" id="KW-1185">Reference proteome</keyword>
<dbReference type="Proteomes" id="UP001175261">
    <property type="component" value="Unassembled WGS sequence"/>
</dbReference>
<keyword evidence="1" id="KW-0472">Membrane</keyword>
<sequence>MADDFGGKLSLLQALGGWGVVSGPSLFMLRSLVAGISTAALIGMSCGMAGSFVWGTSALPFLIGSSLGFTLGSFRWYDVATKEAMIQLRKHPALIQMHVANNFPWMSAAHVHGATRFPREARPDWIGRSMLVVGWLSAGPALAEIHTRREAHLIEQSLSSVETSEG</sequence>
<dbReference type="EMBL" id="JAPDFR010000002">
    <property type="protein sequence ID" value="KAK0389932.1"/>
    <property type="molecule type" value="Genomic_DNA"/>
</dbReference>
<evidence type="ECO:0000256" key="1">
    <source>
        <dbReference type="SAM" id="Phobius"/>
    </source>
</evidence>
<accession>A0AA39GM65</accession>
<proteinExistence type="predicted"/>